<protein>
    <recommendedName>
        <fullName evidence="4">Transmembrane protein</fullName>
    </recommendedName>
</protein>
<organism evidence="2 3">
    <name type="scientific">Seminavis robusta</name>
    <dbReference type="NCBI Taxonomy" id="568900"/>
    <lineage>
        <taxon>Eukaryota</taxon>
        <taxon>Sar</taxon>
        <taxon>Stramenopiles</taxon>
        <taxon>Ochrophyta</taxon>
        <taxon>Bacillariophyta</taxon>
        <taxon>Bacillariophyceae</taxon>
        <taxon>Bacillariophycidae</taxon>
        <taxon>Naviculales</taxon>
        <taxon>Naviculaceae</taxon>
        <taxon>Seminavis</taxon>
    </lineage>
</organism>
<feature type="transmembrane region" description="Helical" evidence="1">
    <location>
        <begin position="156"/>
        <end position="178"/>
    </location>
</feature>
<keyword evidence="1" id="KW-0472">Membrane</keyword>
<evidence type="ECO:0008006" key="4">
    <source>
        <dbReference type="Google" id="ProtNLM"/>
    </source>
</evidence>
<name>A0A9N8EFZ1_9STRA</name>
<gene>
    <name evidence="2" type="ORF">SEMRO_942_G222730.1</name>
</gene>
<dbReference type="EMBL" id="CAICTM010000940">
    <property type="protein sequence ID" value="CAB9518521.1"/>
    <property type="molecule type" value="Genomic_DNA"/>
</dbReference>
<evidence type="ECO:0000313" key="3">
    <source>
        <dbReference type="Proteomes" id="UP001153069"/>
    </source>
</evidence>
<evidence type="ECO:0000256" key="1">
    <source>
        <dbReference type="SAM" id="Phobius"/>
    </source>
</evidence>
<keyword evidence="1" id="KW-1133">Transmembrane helix</keyword>
<evidence type="ECO:0000313" key="2">
    <source>
        <dbReference type="EMBL" id="CAB9518521.1"/>
    </source>
</evidence>
<keyword evidence="1" id="KW-0812">Transmembrane</keyword>
<dbReference type="Proteomes" id="UP001153069">
    <property type="component" value="Unassembled WGS sequence"/>
</dbReference>
<accession>A0A9N8EFZ1</accession>
<sequence>MSSNQTQTTASQTTSTQEQDVRLYMPSLGMFKACSLTLGLLVGAFIYLSTLGAEFVAVMVFGKEILDKSNNELVLFSLGWNLVTTCIALVVLATLRRLVATVFTATVSESRSQDNIDNLSSELLAYVEGRFAVGALVGICISWNLTNMVLGMRPQVIQSCIILAVACLWCRLTIILLAQPSEALIHDDSEEGESAKEIQYEDDKAEPLLRTV</sequence>
<comment type="caution">
    <text evidence="2">The sequence shown here is derived from an EMBL/GenBank/DDBJ whole genome shotgun (WGS) entry which is preliminary data.</text>
</comment>
<keyword evidence="3" id="KW-1185">Reference proteome</keyword>
<dbReference type="OrthoDB" id="45097at2759"/>
<dbReference type="AlphaFoldDB" id="A0A9N8EFZ1"/>
<proteinExistence type="predicted"/>
<reference evidence="2" key="1">
    <citation type="submission" date="2020-06" db="EMBL/GenBank/DDBJ databases">
        <authorList>
            <consortium name="Plant Systems Biology data submission"/>
        </authorList>
    </citation>
    <scope>NUCLEOTIDE SEQUENCE</scope>
    <source>
        <strain evidence="2">D6</strain>
    </source>
</reference>
<feature type="transmembrane region" description="Helical" evidence="1">
    <location>
        <begin position="73"/>
        <end position="95"/>
    </location>
</feature>
<feature type="transmembrane region" description="Helical" evidence="1">
    <location>
        <begin position="36"/>
        <end position="61"/>
    </location>
</feature>